<dbReference type="SUPFAM" id="SSF55031">
    <property type="entry name" value="Bacterial exopeptidase dimerisation domain"/>
    <property type="match status" value="1"/>
</dbReference>
<dbReference type="GO" id="GO:0019877">
    <property type="term" value="P:diaminopimelate biosynthetic process"/>
    <property type="evidence" value="ECO:0007669"/>
    <property type="project" value="UniProtKB-ARBA"/>
</dbReference>
<dbReference type="InterPro" id="IPR036264">
    <property type="entry name" value="Bact_exopeptidase_dim_dom"/>
</dbReference>
<dbReference type="SUPFAM" id="SSF53187">
    <property type="entry name" value="Zn-dependent exopeptidases"/>
    <property type="match status" value="1"/>
</dbReference>
<sequence>MIVDSDKNPLPPALLPGPSDKLLFELEEIYKDLHANPELSMREYRTADIAAAWLKQHGFEVTEKVGGTGVVGLLRNGEGSTVMLRADMDALPIKESTDLPYASQATGTDRFDQPTSIAHSCGHDMHVAWLMGATRILAENRSAWRGTVMAVFQPGEETAQGARAMIADGMVTRFPRPDVTLAQHVMPLSAGEIGWRTGTMLSAGDSWEVTLFGRGAHGSMPQKSIDPVVMAASAVMRLQSVVSREVAMTDSAVVTVGTLKAGLSENVIPDQAMLRLNVRTFKEQVRNRVLAAVKRILEAEAAASGASKPPAFSVLSEYPVTRNDEAATRAVAAALEEHFGTARVHEVQPATASEDFGLFGAAWGVPVVFWVVGGIDPDKFAAAEIAGKVDELPANHAPDFAPVIHPTLSTGIEAMLVAASNWLAPNITKA</sequence>
<evidence type="ECO:0000313" key="5">
    <source>
        <dbReference type="Proteomes" id="UP000032668"/>
    </source>
</evidence>
<dbReference type="InterPro" id="IPR011650">
    <property type="entry name" value="Peptidase_M20_dimer"/>
</dbReference>
<dbReference type="PANTHER" id="PTHR11014">
    <property type="entry name" value="PEPTIDASE M20 FAMILY MEMBER"/>
    <property type="match status" value="1"/>
</dbReference>
<dbReference type="FunFam" id="3.30.70.360:FF:000001">
    <property type="entry name" value="N-acetyldiaminopimelate deacetylase"/>
    <property type="match status" value="1"/>
</dbReference>
<keyword evidence="1 4" id="KW-0378">Hydrolase</keyword>
<evidence type="ECO:0000313" key="4">
    <source>
        <dbReference type="EMBL" id="GAN81583.1"/>
    </source>
</evidence>
<dbReference type="Gene3D" id="3.40.630.10">
    <property type="entry name" value="Zn peptidases"/>
    <property type="match status" value="1"/>
</dbReference>
<dbReference type="InterPro" id="IPR002933">
    <property type="entry name" value="Peptidase_M20"/>
</dbReference>
<evidence type="ECO:0000259" key="3">
    <source>
        <dbReference type="Pfam" id="PF07687"/>
    </source>
</evidence>
<dbReference type="InterPro" id="IPR017439">
    <property type="entry name" value="Amidohydrolase"/>
</dbReference>
<dbReference type="Proteomes" id="UP000032668">
    <property type="component" value="Unassembled WGS sequence"/>
</dbReference>
<keyword evidence="2" id="KW-0464">Manganese</keyword>
<organism evidence="4 5">
    <name type="scientific">Acidocella aminolytica 101 = DSM 11237</name>
    <dbReference type="NCBI Taxonomy" id="1120923"/>
    <lineage>
        <taxon>Bacteria</taxon>
        <taxon>Pseudomonadati</taxon>
        <taxon>Pseudomonadota</taxon>
        <taxon>Alphaproteobacteria</taxon>
        <taxon>Acetobacterales</taxon>
        <taxon>Acidocellaceae</taxon>
        <taxon>Acidocella</taxon>
    </lineage>
</organism>
<protein>
    <submittedName>
        <fullName evidence="4">Amidohydrolase/peptidase M20</fullName>
    </submittedName>
</protein>
<feature type="binding site" evidence="2">
    <location>
        <position position="121"/>
    </location>
    <ligand>
        <name>Mn(2+)</name>
        <dbReference type="ChEBI" id="CHEBI:29035"/>
        <label>2</label>
    </ligand>
</feature>
<name>A0A0D6PK61_9PROT</name>
<evidence type="ECO:0000256" key="1">
    <source>
        <dbReference type="ARBA" id="ARBA00022801"/>
    </source>
</evidence>
<keyword evidence="2" id="KW-0479">Metal-binding</keyword>
<dbReference type="PANTHER" id="PTHR11014:SF63">
    <property type="entry name" value="METALLOPEPTIDASE, PUTATIVE (AFU_ORTHOLOGUE AFUA_6G09600)-RELATED"/>
    <property type="match status" value="1"/>
</dbReference>
<gene>
    <name evidence="4" type="ORF">Aam_104_006</name>
</gene>
<feature type="binding site" evidence="2">
    <location>
        <position position="123"/>
    </location>
    <ligand>
        <name>Mn(2+)</name>
        <dbReference type="ChEBI" id="CHEBI:29035"/>
        <label>2</label>
    </ligand>
</feature>
<feature type="domain" description="Peptidase M20 dimerisation" evidence="3">
    <location>
        <begin position="206"/>
        <end position="302"/>
    </location>
</feature>
<dbReference type="GO" id="GO:0050118">
    <property type="term" value="F:N-acetyldiaminopimelate deacetylase activity"/>
    <property type="evidence" value="ECO:0007669"/>
    <property type="project" value="UniProtKB-ARBA"/>
</dbReference>
<dbReference type="GO" id="GO:0046872">
    <property type="term" value="F:metal ion binding"/>
    <property type="evidence" value="ECO:0007669"/>
    <property type="project" value="UniProtKB-KW"/>
</dbReference>
<proteinExistence type="predicted"/>
<dbReference type="STRING" id="1120923.SAMN02746095_02402"/>
<dbReference type="AlphaFoldDB" id="A0A0D6PK61"/>
<keyword evidence="5" id="KW-1185">Reference proteome</keyword>
<dbReference type="Pfam" id="PF01546">
    <property type="entry name" value="Peptidase_M20"/>
    <property type="match status" value="1"/>
</dbReference>
<comment type="cofactor">
    <cofactor evidence="2">
        <name>Mn(2+)</name>
        <dbReference type="ChEBI" id="CHEBI:29035"/>
    </cofactor>
    <text evidence="2">The Mn(2+) ion enhances activity.</text>
</comment>
<dbReference type="Pfam" id="PF07687">
    <property type="entry name" value="M20_dimer"/>
    <property type="match status" value="1"/>
</dbReference>
<dbReference type="OrthoDB" id="9777385at2"/>
<dbReference type="Gene3D" id="3.30.70.360">
    <property type="match status" value="1"/>
</dbReference>
<dbReference type="NCBIfam" id="TIGR01891">
    <property type="entry name" value="amidohydrolases"/>
    <property type="match status" value="1"/>
</dbReference>
<dbReference type="EMBL" id="BANC01000102">
    <property type="protein sequence ID" value="GAN81583.1"/>
    <property type="molecule type" value="Genomic_DNA"/>
</dbReference>
<accession>A0A0D6PK61</accession>
<evidence type="ECO:0000256" key="2">
    <source>
        <dbReference type="PIRSR" id="PIRSR005962-1"/>
    </source>
</evidence>
<dbReference type="PIRSF" id="PIRSF005962">
    <property type="entry name" value="Pept_M20D_amidohydro"/>
    <property type="match status" value="1"/>
</dbReference>
<comment type="caution">
    <text evidence="4">The sequence shown here is derived from an EMBL/GenBank/DDBJ whole genome shotgun (WGS) entry which is preliminary data.</text>
</comment>
<reference evidence="4 5" key="1">
    <citation type="submission" date="2012-11" db="EMBL/GenBank/DDBJ databases">
        <title>Whole genome sequence of Acidocella aminolytica 101 = DSM 11237.</title>
        <authorList>
            <person name="Azuma Y."/>
            <person name="Higashiura N."/>
            <person name="Hirakawa H."/>
            <person name="Matsushita K."/>
        </authorList>
    </citation>
    <scope>NUCLEOTIDE SEQUENCE [LARGE SCALE GENOMIC DNA]</scope>
    <source>
        <strain evidence="5">101 / DSM 11237</strain>
    </source>
</reference>
<feature type="binding site" evidence="2">
    <location>
        <position position="157"/>
    </location>
    <ligand>
        <name>Mn(2+)</name>
        <dbReference type="ChEBI" id="CHEBI:29035"/>
        <label>2</label>
    </ligand>
</feature>
<feature type="binding site" evidence="2">
    <location>
        <position position="184"/>
    </location>
    <ligand>
        <name>Mn(2+)</name>
        <dbReference type="ChEBI" id="CHEBI:29035"/>
        <label>2</label>
    </ligand>
</feature>